<gene>
    <name evidence="1" type="ORF">CEXT_388111</name>
</gene>
<sequence length="91" mass="10181">MNIFPPLLCDGKPNISAADGVFLMCCLSPDEPESFRYESKLCADNCLIESSQCDHRIANNDRMKCNVRAQRKLGLWEPDTQCSNKGNVESP</sequence>
<dbReference type="AlphaFoldDB" id="A0AAV4R7Y4"/>
<proteinExistence type="predicted"/>
<protein>
    <submittedName>
        <fullName evidence="1">Uncharacterized protein</fullName>
    </submittedName>
</protein>
<name>A0AAV4R7Y4_CAEEX</name>
<accession>A0AAV4R7Y4</accession>
<evidence type="ECO:0000313" key="2">
    <source>
        <dbReference type="Proteomes" id="UP001054945"/>
    </source>
</evidence>
<organism evidence="1 2">
    <name type="scientific">Caerostris extrusa</name>
    <name type="common">Bark spider</name>
    <name type="synonym">Caerostris bankana</name>
    <dbReference type="NCBI Taxonomy" id="172846"/>
    <lineage>
        <taxon>Eukaryota</taxon>
        <taxon>Metazoa</taxon>
        <taxon>Ecdysozoa</taxon>
        <taxon>Arthropoda</taxon>
        <taxon>Chelicerata</taxon>
        <taxon>Arachnida</taxon>
        <taxon>Araneae</taxon>
        <taxon>Araneomorphae</taxon>
        <taxon>Entelegynae</taxon>
        <taxon>Araneoidea</taxon>
        <taxon>Araneidae</taxon>
        <taxon>Caerostris</taxon>
    </lineage>
</organism>
<keyword evidence="2" id="KW-1185">Reference proteome</keyword>
<evidence type="ECO:0000313" key="1">
    <source>
        <dbReference type="EMBL" id="GIY18428.1"/>
    </source>
</evidence>
<reference evidence="1 2" key="1">
    <citation type="submission" date="2021-06" db="EMBL/GenBank/DDBJ databases">
        <title>Caerostris extrusa draft genome.</title>
        <authorList>
            <person name="Kono N."/>
            <person name="Arakawa K."/>
        </authorList>
    </citation>
    <scope>NUCLEOTIDE SEQUENCE [LARGE SCALE GENOMIC DNA]</scope>
</reference>
<comment type="caution">
    <text evidence="1">The sequence shown here is derived from an EMBL/GenBank/DDBJ whole genome shotgun (WGS) entry which is preliminary data.</text>
</comment>
<dbReference type="Proteomes" id="UP001054945">
    <property type="component" value="Unassembled WGS sequence"/>
</dbReference>
<dbReference type="EMBL" id="BPLR01007624">
    <property type="protein sequence ID" value="GIY18428.1"/>
    <property type="molecule type" value="Genomic_DNA"/>
</dbReference>